<keyword evidence="5 9" id="KW-0812">Transmembrane</keyword>
<proteinExistence type="inferred from homology"/>
<dbReference type="STRING" id="6293.A0A1I8ESU2"/>
<protein>
    <recommendedName>
        <fullName evidence="9">Mannosyltransferase</fullName>
        <ecNumber evidence="9">2.4.1.-</ecNumber>
    </recommendedName>
</protein>
<feature type="transmembrane region" description="Helical" evidence="9">
    <location>
        <begin position="351"/>
        <end position="371"/>
    </location>
</feature>
<dbReference type="CDD" id="cd11566">
    <property type="entry name" value="eIF1_SUI1"/>
    <property type="match status" value="1"/>
</dbReference>
<feature type="transmembrane region" description="Helical" evidence="9">
    <location>
        <begin position="293"/>
        <end position="311"/>
    </location>
</feature>
<keyword evidence="6 9" id="KW-0256">Endoplasmic reticulum</keyword>
<dbReference type="WBParaSite" id="maker-PairedContig_467-snap-gene-0.12-mRNA-1">
    <property type="protein sequence ID" value="maker-PairedContig_467-snap-gene-0.12-mRNA-1"/>
    <property type="gene ID" value="maker-PairedContig_467-snap-gene-0.12"/>
</dbReference>
<dbReference type="EC" id="2.4.1.-" evidence="9"/>
<evidence type="ECO:0000256" key="9">
    <source>
        <dbReference type="RuleBase" id="RU363075"/>
    </source>
</evidence>
<feature type="transmembrane region" description="Helical" evidence="9">
    <location>
        <begin position="429"/>
        <end position="449"/>
    </location>
</feature>
<sequence length="684" mass="79877">MRSQFGGKILAFQEFRKERMAASSSIQNLNKPKDAFEQLEDEEGTRQGFCHIRIQQRTGRKTITTVQGVAPEYDLKKIVRYLKKNHIPKRNIMPAKSILLHALIAFRIMNVFLVRTYFVPDELFQSVEVAHWAMYGTGYLSWEWMASLRSVLHPLMISLLYFLGHIFVIDSDLFIIQSPRILHALLFALSDYCYYKFAKRILPSNGAKYALLSYLSCWFVWYCAPRTLSNTLETILTLFALQWYPLSKDDLKKSYWPYISIGFLTILIRPTAILIWIPFGLWHLLRTNSSIELFYTCLLSCFPVLFLATVLDSVAYGKLTFTIWNFIRFNVLEGGSSHFGSHPWHWFLSQGLPAVLTIHLVPILWGMVVAIRNHSISFVFFCVPALYITIHSFIAHKEHRFLLPIIPILCLFAGFFFQSKLSYRMKKYYIFWIPLLLVVNVSLAVYFGLFHQVGPFSATYWIIEDAKLRFPKEQHFELVHLMPCFSLPQYSYFHGLNVTVTALDCSPDFTHRMGHVDQADRFHNDPKLWVDTNLDLVKKAHYLVFYGKIYRKVQYSITSLGFKICAHFFHAHFLSSIRQDHYIVVEYNCNGTTVDHPEYGEVIQLTGDQRQHIKDFLCRVGIVKEENCKIHASEKCIIDLDIPKLGIFNEVLENWCIKLHSKKKQFVTYKKHRAKLNEDVKLTL</sequence>
<dbReference type="GO" id="GO:0006506">
    <property type="term" value="P:GPI anchor biosynthetic process"/>
    <property type="evidence" value="ECO:0007669"/>
    <property type="project" value="TreeGrafter"/>
</dbReference>
<feature type="transmembrane region" description="Helical" evidence="9">
    <location>
        <begin position="255"/>
        <end position="281"/>
    </location>
</feature>
<dbReference type="PANTHER" id="PTHR22760">
    <property type="entry name" value="GLYCOSYLTRANSFERASE"/>
    <property type="match status" value="1"/>
</dbReference>
<feature type="transmembrane region" description="Helical" evidence="9">
    <location>
        <begin position="378"/>
        <end position="395"/>
    </location>
</feature>
<dbReference type="SUPFAM" id="SSF55159">
    <property type="entry name" value="eIF1-like"/>
    <property type="match status" value="2"/>
</dbReference>
<evidence type="ECO:0000256" key="2">
    <source>
        <dbReference type="ARBA" id="ARBA00005422"/>
    </source>
</evidence>
<dbReference type="InterPro" id="IPR036877">
    <property type="entry name" value="SUI1_dom_sf"/>
</dbReference>
<reference evidence="11" key="1">
    <citation type="submission" date="2016-11" db="UniProtKB">
        <authorList>
            <consortium name="WormBaseParasite"/>
        </authorList>
    </citation>
    <scope>IDENTIFICATION</scope>
    <source>
        <strain evidence="11">pt0022</strain>
    </source>
</reference>
<dbReference type="GO" id="GO:0000026">
    <property type="term" value="F:alpha-1,2-mannosyltransferase activity"/>
    <property type="evidence" value="ECO:0007669"/>
    <property type="project" value="TreeGrafter"/>
</dbReference>
<evidence type="ECO:0000313" key="11">
    <source>
        <dbReference type="WBParaSite" id="maker-PairedContig_467-snap-gene-0.12-mRNA-1"/>
    </source>
</evidence>
<comment type="similarity">
    <text evidence="2">Belongs to the SUI1 family.</text>
</comment>
<dbReference type="PANTHER" id="PTHR22760:SF4">
    <property type="entry name" value="GPI MANNOSYLTRANSFERASE 3"/>
    <property type="match status" value="1"/>
</dbReference>
<comment type="similarity">
    <text evidence="9">Belongs to the glycosyltransferase 22 family.</text>
</comment>
<evidence type="ECO:0000256" key="4">
    <source>
        <dbReference type="ARBA" id="ARBA00022679"/>
    </source>
</evidence>
<feature type="domain" description="SUI1" evidence="10">
    <location>
        <begin position="586"/>
        <end position="621"/>
    </location>
</feature>
<dbReference type="AlphaFoldDB" id="A0A1I8ESU2"/>
<feature type="transmembrane region" description="Helical" evidence="9">
    <location>
        <begin position="151"/>
        <end position="169"/>
    </location>
</feature>
<evidence type="ECO:0000256" key="1">
    <source>
        <dbReference type="ARBA" id="ARBA00004477"/>
    </source>
</evidence>
<dbReference type="Pfam" id="PF01253">
    <property type="entry name" value="SUI1"/>
    <property type="match status" value="1"/>
</dbReference>
<dbReference type="Pfam" id="PF03901">
    <property type="entry name" value="Glyco_transf_22"/>
    <property type="match status" value="1"/>
</dbReference>
<keyword evidence="3 9" id="KW-0328">Glycosyltransferase</keyword>
<feature type="domain" description="SUI1" evidence="10">
    <location>
        <begin position="50"/>
        <end position="84"/>
    </location>
</feature>
<name>A0A1I8ESU2_WUCBA</name>
<feature type="transmembrane region" description="Helical" evidence="9">
    <location>
        <begin position="401"/>
        <end position="417"/>
    </location>
</feature>
<feature type="transmembrane region" description="Helical" evidence="9">
    <location>
        <begin position="98"/>
        <end position="118"/>
    </location>
</feature>
<evidence type="ECO:0000256" key="8">
    <source>
        <dbReference type="ARBA" id="ARBA00023136"/>
    </source>
</evidence>
<dbReference type="PROSITE" id="PS50296">
    <property type="entry name" value="SUI1"/>
    <property type="match status" value="2"/>
</dbReference>
<organism evidence="11">
    <name type="scientific">Wuchereria bancrofti</name>
    <dbReference type="NCBI Taxonomy" id="6293"/>
    <lineage>
        <taxon>Eukaryota</taxon>
        <taxon>Metazoa</taxon>
        <taxon>Ecdysozoa</taxon>
        <taxon>Nematoda</taxon>
        <taxon>Chromadorea</taxon>
        <taxon>Rhabditida</taxon>
        <taxon>Spirurina</taxon>
        <taxon>Spiruromorpha</taxon>
        <taxon>Filarioidea</taxon>
        <taxon>Onchocercidae</taxon>
        <taxon>Wuchereria</taxon>
    </lineage>
</organism>
<dbReference type="GO" id="GO:0005789">
    <property type="term" value="C:endoplasmic reticulum membrane"/>
    <property type="evidence" value="ECO:0007669"/>
    <property type="project" value="UniProtKB-SubCell"/>
</dbReference>
<keyword evidence="4" id="KW-0808">Transferase</keyword>
<evidence type="ECO:0000256" key="6">
    <source>
        <dbReference type="ARBA" id="ARBA00022824"/>
    </source>
</evidence>
<accession>A0A1I8ESU2</accession>
<keyword evidence="8 9" id="KW-0472">Membrane</keyword>
<dbReference type="GO" id="GO:0003743">
    <property type="term" value="F:translation initiation factor activity"/>
    <property type="evidence" value="ECO:0007669"/>
    <property type="project" value="InterPro"/>
</dbReference>
<dbReference type="Gene3D" id="3.30.780.10">
    <property type="entry name" value="SUI1-like domain"/>
    <property type="match status" value="2"/>
</dbReference>
<keyword evidence="7 9" id="KW-1133">Transmembrane helix</keyword>
<evidence type="ECO:0000259" key="10">
    <source>
        <dbReference type="PROSITE" id="PS50296"/>
    </source>
</evidence>
<evidence type="ECO:0000256" key="5">
    <source>
        <dbReference type="ARBA" id="ARBA00022692"/>
    </source>
</evidence>
<dbReference type="InterPro" id="IPR005599">
    <property type="entry name" value="GPI_mannosylTrfase"/>
</dbReference>
<dbReference type="InterPro" id="IPR001950">
    <property type="entry name" value="SUI1"/>
</dbReference>
<comment type="subcellular location">
    <subcellularLocation>
        <location evidence="1 9">Endoplasmic reticulum membrane</location>
        <topology evidence="1 9">Multi-pass membrane protein</topology>
    </subcellularLocation>
</comment>
<feature type="transmembrane region" description="Helical" evidence="9">
    <location>
        <begin position="209"/>
        <end position="228"/>
    </location>
</feature>
<dbReference type="InterPro" id="IPR005874">
    <property type="entry name" value="SUI1_euk"/>
</dbReference>
<evidence type="ECO:0000256" key="7">
    <source>
        <dbReference type="ARBA" id="ARBA00022989"/>
    </source>
</evidence>
<evidence type="ECO:0000256" key="3">
    <source>
        <dbReference type="ARBA" id="ARBA00022676"/>
    </source>
</evidence>